<dbReference type="Proteomes" id="UP001497623">
    <property type="component" value="Unassembled WGS sequence"/>
</dbReference>
<comment type="caution">
    <text evidence="3">The sequence shown here is derived from an EMBL/GenBank/DDBJ whole genome shotgun (WGS) entry which is preliminary data.</text>
</comment>
<feature type="compositionally biased region" description="Basic and acidic residues" evidence="1">
    <location>
        <begin position="69"/>
        <end position="86"/>
    </location>
</feature>
<keyword evidence="4" id="KW-1185">Reference proteome</keyword>
<name>A0AAV2RWL2_MEGNR</name>
<reference evidence="3 4" key="1">
    <citation type="submission" date="2024-05" db="EMBL/GenBank/DDBJ databases">
        <authorList>
            <person name="Wallberg A."/>
        </authorList>
    </citation>
    <scope>NUCLEOTIDE SEQUENCE [LARGE SCALE GENOMIC DNA]</scope>
</reference>
<feature type="chain" id="PRO_5043528202" evidence="2">
    <location>
        <begin position="21"/>
        <end position="136"/>
    </location>
</feature>
<sequence>MCTVIHLVVVCVAVMMVVSGAPSSGQPDGCGERGQRPCPSDSRYCDTWCEYPKDSGRFKCCDLVPDTTPKPKPECPKDPRRPEDCSKPQTFGGRTGTRSSAPPPTRCFSYHDCPSGLGCCYDACLGKTCKHPAQSG</sequence>
<dbReference type="AlphaFoldDB" id="A0AAV2RWL2"/>
<feature type="region of interest" description="Disordered" evidence="1">
    <location>
        <begin position="67"/>
        <end position="105"/>
    </location>
</feature>
<dbReference type="EMBL" id="CAXKWB010036808">
    <property type="protein sequence ID" value="CAL4149081.1"/>
    <property type="molecule type" value="Genomic_DNA"/>
</dbReference>
<evidence type="ECO:0000313" key="3">
    <source>
        <dbReference type="EMBL" id="CAL4149081.1"/>
    </source>
</evidence>
<gene>
    <name evidence="3" type="ORF">MNOR_LOCUS30324</name>
</gene>
<keyword evidence="2" id="KW-0732">Signal</keyword>
<feature type="signal peptide" evidence="2">
    <location>
        <begin position="1"/>
        <end position="20"/>
    </location>
</feature>
<protein>
    <submittedName>
        <fullName evidence="3">Uncharacterized protein</fullName>
    </submittedName>
</protein>
<evidence type="ECO:0000256" key="1">
    <source>
        <dbReference type="SAM" id="MobiDB-lite"/>
    </source>
</evidence>
<feature type="region of interest" description="Disordered" evidence="1">
    <location>
        <begin position="22"/>
        <end position="42"/>
    </location>
</feature>
<organism evidence="3 4">
    <name type="scientific">Meganyctiphanes norvegica</name>
    <name type="common">Northern krill</name>
    <name type="synonym">Thysanopoda norvegica</name>
    <dbReference type="NCBI Taxonomy" id="48144"/>
    <lineage>
        <taxon>Eukaryota</taxon>
        <taxon>Metazoa</taxon>
        <taxon>Ecdysozoa</taxon>
        <taxon>Arthropoda</taxon>
        <taxon>Crustacea</taxon>
        <taxon>Multicrustacea</taxon>
        <taxon>Malacostraca</taxon>
        <taxon>Eumalacostraca</taxon>
        <taxon>Eucarida</taxon>
        <taxon>Euphausiacea</taxon>
        <taxon>Euphausiidae</taxon>
        <taxon>Meganyctiphanes</taxon>
    </lineage>
</organism>
<accession>A0AAV2RWL2</accession>
<proteinExistence type="predicted"/>
<evidence type="ECO:0000313" key="4">
    <source>
        <dbReference type="Proteomes" id="UP001497623"/>
    </source>
</evidence>
<evidence type="ECO:0000256" key="2">
    <source>
        <dbReference type="SAM" id="SignalP"/>
    </source>
</evidence>